<accession>A0ABT5EF61</accession>
<organism evidence="1 2">
    <name type="scientific">Nannocystis bainbridge</name>
    <dbReference type="NCBI Taxonomy" id="2995303"/>
    <lineage>
        <taxon>Bacteria</taxon>
        <taxon>Pseudomonadati</taxon>
        <taxon>Myxococcota</taxon>
        <taxon>Polyangia</taxon>
        <taxon>Nannocystales</taxon>
        <taxon>Nannocystaceae</taxon>
        <taxon>Nannocystis</taxon>
    </lineage>
</organism>
<reference evidence="1 2" key="1">
    <citation type="submission" date="2022-11" db="EMBL/GenBank/DDBJ databases">
        <title>Minimal conservation of predation-associated metabolite biosynthetic gene clusters underscores biosynthetic potential of Myxococcota including descriptions for ten novel species: Archangium lansinium sp. nov., Myxococcus landrumus sp. nov., Nannocystis bai.</title>
        <authorList>
            <person name="Ahearne A."/>
            <person name="Stevens C."/>
            <person name="Dowd S."/>
        </authorList>
    </citation>
    <scope>NUCLEOTIDE SEQUENCE [LARGE SCALE GENOMIC DNA]</scope>
    <source>
        <strain evidence="1 2">BB15-2</strain>
    </source>
</reference>
<dbReference type="RefSeq" id="WP_272091993.1">
    <property type="nucleotide sequence ID" value="NZ_JAQNDL010000005.1"/>
</dbReference>
<dbReference type="Proteomes" id="UP001221686">
    <property type="component" value="Unassembled WGS sequence"/>
</dbReference>
<name>A0ABT5EF61_9BACT</name>
<dbReference type="SUPFAM" id="SSF50969">
    <property type="entry name" value="YVTN repeat-like/Quinoprotein amine dehydrogenase"/>
    <property type="match status" value="1"/>
</dbReference>
<evidence type="ECO:0000313" key="2">
    <source>
        <dbReference type="Proteomes" id="UP001221686"/>
    </source>
</evidence>
<dbReference type="EMBL" id="JAQNDL010000005">
    <property type="protein sequence ID" value="MDC0723452.1"/>
    <property type="molecule type" value="Genomic_DNA"/>
</dbReference>
<protein>
    <submittedName>
        <fullName evidence="1">Uncharacterized protein</fullName>
    </submittedName>
</protein>
<dbReference type="InterPro" id="IPR011044">
    <property type="entry name" value="Quino_amine_DH_bsu"/>
</dbReference>
<gene>
    <name evidence="1" type="ORF">POL25_41610</name>
</gene>
<keyword evidence="2" id="KW-1185">Reference proteome</keyword>
<proteinExistence type="predicted"/>
<sequence length="303" mass="32684">MRGRLVHGAFSAGRSLLASRTEVLLVNASLQVHGTWRPAQGDAVCAIALSENGEQAAIATESDRVVVWSTQTLTARVLLEANRSPEEKLMAAMLGQEIDLPAAQLAVANDGETVALVRAGAGGAYTLELLGPARARVEVGSIDPWTRVSMHEELVVLGRSAYAREDLARLPLGEEVFARSNGVKLVRTSEGEIALRAADATTSLGEWDDAGFASHEVVLVRLRQHKERGPRSLEVQRWPLAPGVIETRSIPWDAPDRSDPFGERAPLCDCANLRGVVHAGEAHAWVDLRTGERIGDVEARDMD</sequence>
<comment type="caution">
    <text evidence="1">The sequence shown here is derived from an EMBL/GenBank/DDBJ whole genome shotgun (WGS) entry which is preliminary data.</text>
</comment>
<evidence type="ECO:0000313" key="1">
    <source>
        <dbReference type="EMBL" id="MDC0723452.1"/>
    </source>
</evidence>